<evidence type="ECO:0000313" key="2">
    <source>
        <dbReference type="Proteomes" id="UP001186974"/>
    </source>
</evidence>
<accession>A0ACC3DVA3</accession>
<protein>
    <submittedName>
        <fullName evidence="1">Uncharacterized protein</fullName>
    </submittedName>
</protein>
<evidence type="ECO:0000313" key="1">
    <source>
        <dbReference type="EMBL" id="KAK3080563.1"/>
    </source>
</evidence>
<name>A0ACC3DVA3_9PEZI</name>
<gene>
    <name evidence="1" type="ORF">LTS18_000215</name>
</gene>
<feature type="non-terminal residue" evidence="1">
    <location>
        <position position="271"/>
    </location>
</feature>
<sequence>MLGLLSLTFIGLLTCSASSQTLPSFPDPTVELDYGTFQGRYSSIYNISYFRKIPFAAPPVGQNRFRAPQAVGQLPSGMYDTDQHFDACPQNAADGSEDCLYLGLYSRPWTDTNVKRPVLVDFYGGAFIQGGAAFGIPPPGYPALNVSDSNDYIVIYSNYRLNAFGFLPGSTIANDPLSDLNAGLLDQQFALKWVQSNIAAFGGDPSNVTIWGQSAGGGSVVAQLIANGGATTPRLFSRALTSSPFWPKTYDYNSPQAELIYSQLVNLTGCA</sequence>
<dbReference type="Proteomes" id="UP001186974">
    <property type="component" value="Unassembled WGS sequence"/>
</dbReference>
<reference evidence="1" key="1">
    <citation type="submission" date="2024-09" db="EMBL/GenBank/DDBJ databases">
        <title>Black Yeasts Isolated from many extreme environments.</title>
        <authorList>
            <person name="Coleine C."/>
            <person name="Stajich J.E."/>
            <person name="Selbmann L."/>
        </authorList>
    </citation>
    <scope>NUCLEOTIDE SEQUENCE</scope>
    <source>
        <strain evidence="1">CCFEE 5737</strain>
    </source>
</reference>
<dbReference type="EMBL" id="JAWDJW010000505">
    <property type="protein sequence ID" value="KAK3080563.1"/>
    <property type="molecule type" value="Genomic_DNA"/>
</dbReference>
<proteinExistence type="predicted"/>
<comment type="caution">
    <text evidence="1">The sequence shown here is derived from an EMBL/GenBank/DDBJ whole genome shotgun (WGS) entry which is preliminary data.</text>
</comment>
<keyword evidence="2" id="KW-1185">Reference proteome</keyword>
<organism evidence="1 2">
    <name type="scientific">Coniosporium uncinatum</name>
    <dbReference type="NCBI Taxonomy" id="93489"/>
    <lineage>
        <taxon>Eukaryota</taxon>
        <taxon>Fungi</taxon>
        <taxon>Dikarya</taxon>
        <taxon>Ascomycota</taxon>
        <taxon>Pezizomycotina</taxon>
        <taxon>Dothideomycetes</taxon>
        <taxon>Dothideomycetes incertae sedis</taxon>
        <taxon>Coniosporium</taxon>
    </lineage>
</organism>